<dbReference type="AlphaFoldDB" id="A0A0A9F411"/>
<reference evidence="1" key="2">
    <citation type="journal article" date="2015" name="Data Brief">
        <title>Shoot transcriptome of the giant reed, Arundo donax.</title>
        <authorList>
            <person name="Barrero R.A."/>
            <person name="Guerrero F.D."/>
            <person name="Moolhuijzen P."/>
            <person name="Goolsby J.A."/>
            <person name="Tidwell J."/>
            <person name="Bellgard S.E."/>
            <person name="Bellgard M.I."/>
        </authorList>
    </citation>
    <scope>NUCLEOTIDE SEQUENCE</scope>
    <source>
        <tissue evidence="1">Shoot tissue taken approximately 20 cm above the soil surface</tissue>
    </source>
</reference>
<protein>
    <submittedName>
        <fullName evidence="1">Uncharacterized protein</fullName>
    </submittedName>
</protein>
<dbReference type="EMBL" id="GBRH01190839">
    <property type="protein sequence ID" value="JAE07057.1"/>
    <property type="molecule type" value="Transcribed_RNA"/>
</dbReference>
<sequence>MAAAALPGAAAAALPHILSVLSL</sequence>
<reference evidence="1" key="1">
    <citation type="submission" date="2014-09" db="EMBL/GenBank/DDBJ databases">
        <authorList>
            <person name="Magalhaes I.L.F."/>
            <person name="Oliveira U."/>
            <person name="Santos F.R."/>
            <person name="Vidigal T.H.D.A."/>
            <person name="Brescovit A.D."/>
            <person name="Santos A.J."/>
        </authorList>
    </citation>
    <scope>NUCLEOTIDE SEQUENCE</scope>
    <source>
        <tissue evidence="1">Shoot tissue taken approximately 20 cm above the soil surface</tissue>
    </source>
</reference>
<name>A0A0A9F411_ARUDO</name>
<proteinExistence type="predicted"/>
<accession>A0A0A9F411</accession>
<evidence type="ECO:0000313" key="1">
    <source>
        <dbReference type="EMBL" id="JAE07057.1"/>
    </source>
</evidence>
<organism evidence="1">
    <name type="scientific">Arundo donax</name>
    <name type="common">Giant reed</name>
    <name type="synonym">Donax arundinaceus</name>
    <dbReference type="NCBI Taxonomy" id="35708"/>
    <lineage>
        <taxon>Eukaryota</taxon>
        <taxon>Viridiplantae</taxon>
        <taxon>Streptophyta</taxon>
        <taxon>Embryophyta</taxon>
        <taxon>Tracheophyta</taxon>
        <taxon>Spermatophyta</taxon>
        <taxon>Magnoliopsida</taxon>
        <taxon>Liliopsida</taxon>
        <taxon>Poales</taxon>
        <taxon>Poaceae</taxon>
        <taxon>PACMAD clade</taxon>
        <taxon>Arundinoideae</taxon>
        <taxon>Arundineae</taxon>
        <taxon>Arundo</taxon>
    </lineage>
</organism>